<keyword evidence="3" id="KW-1185">Reference proteome</keyword>
<evidence type="ECO:0000256" key="1">
    <source>
        <dbReference type="SAM" id="MobiDB-lite"/>
    </source>
</evidence>
<dbReference type="Proteomes" id="UP000053392">
    <property type="component" value="Unassembled WGS sequence"/>
</dbReference>
<evidence type="ECO:0000313" key="2">
    <source>
        <dbReference type="EMBL" id="KIR43164.1"/>
    </source>
</evidence>
<dbReference type="EMBL" id="KN847896">
    <property type="protein sequence ID" value="KIR43164.1"/>
    <property type="molecule type" value="Genomic_DNA"/>
</dbReference>
<protein>
    <submittedName>
        <fullName evidence="2">Unplaced genomic scaffold supercont1.1, whole genome shotgun sequence</fullName>
    </submittedName>
</protein>
<dbReference type="HOGENOM" id="CLU_2209904_0_0_1"/>
<dbReference type="OrthoDB" id="2565309at2759"/>
<dbReference type="AlphaFoldDB" id="A0A0D0V9R1"/>
<gene>
    <name evidence="2" type="ORF">I313_00005</name>
</gene>
<feature type="region of interest" description="Disordered" evidence="1">
    <location>
        <begin position="71"/>
        <end position="107"/>
    </location>
</feature>
<reference evidence="2 3" key="1">
    <citation type="submission" date="2015-01" db="EMBL/GenBank/DDBJ databases">
        <title>The Genome Sequence of Cryptococcus gattii Ram5.</title>
        <authorList>
            <consortium name="The Broad Institute Genomics Platform"/>
            <person name="Cuomo C."/>
            <person name="Litvintseva A."/>
            <person name="Chen Y."/>
            <person name="Heitman J."/>
            <person name="Sun S."/>
            <person name="Springer D."/>
            <person name="Dromer F."/>
            <person name="Young S."/>
            <person name="Zeng Q."/>
            <person name="Gargeya S."/>
            <person name="Abouelleil A."/>
            <person name="Alvarado L."/>
            <person name="Chapman S.B."/>
            <person name="Gainer-Dewar J."/>
            <person name="Goldberg J."/>
            <person name="Griggs A."/>
            <person name="Gujja S."/>
            <person name="Hansen M."/>
            <person name="Howarth C."/>
            <person name="Imamovic A."/>
            <person name="Larimer J."/>
            <person name="Murphy C."/>
            <person name="Naylor J."/>
            <person name="Pearson M."/>
            <person name="Priest M."/>
            <person name="Roberts A."/>
            <person name="Saif S."/>
            <person name="Shea T."/>
            <person name="Sykes S."/>
            <person name="Wortman J."/>
            <person name="Nusbaum C."/>
            <person name="Birren B."/>
        </authorList>
    </citation>
    <scope>NUCLEOTIDE SEQUENCE [LARGE SCALE GENOMIC DNA]</scope>
    <source>
        <strain evidence="2 3">Ram5</strain>
    </source>
</reference>
<organism evidence="2 3">
    <name type="scientific">Cryptococcus deuterogattii Ram5</name>
    <dbReference type="NCBI Taxonomy" id="1296110"/>
    <lineage>
        <taxon>Eukaryota</taxon>
        <taxon>Fungi</taxon>
        <taxon>Dikarya</taxon>
        <taxon>Basidiomycota</taxon>
        <taxon>Agaricomycotina</taxon>
        <taxon>Tremellomycetes</taxon>
        <taxon>Tremellales</taxon>
        <taxon>Cryptococcaceae</taxon>
        <taxon>Cryptococcus</taxon>
        <taxon>Cryptococcus gattii species complex</taxon>
    </lineage>
</organism>
<evidence type="ECO:0000313" key="3">
    <source>
        <dbReference type="Proteomes" id="UP000053392"/>
    </source>
</evidence>
<proteinExistence type="predicted"/>
<sequence length="107" mass="12745">MADVLEFQEANTIPVESGTEYTWKEGVNLNCVMALQEFFRAIRKDSTAIYAYLDPLEISLVAKRDEVHRMVKEEERKRRKRKKKKANKELEKEAEVRLNEERERLET</sequence>
<name>A0A0D0V9R1_9TREE</name>
<feature type="compositionally biased region" description="Basic residues" evidence="1">
    <location>
        <begin position="77"/>
        <end position="86"/>
    </location>
</feature>
<feature type="compositionally biased region" description="Basic and acidic residues" evidence="1">
    <location>
        <begin position="87"/>
        <end position="107"/>
    </location>
</feature>
<accession>A0A0D0V9R1</accession>
<feature type="non-terminal residue" evidence="2">
    <location>
        <position position="107"/>
    </location>
</feature>